<protein>
    <submittedName>
        <fullName evidence="5">Alpha/beta hydrolase fold protein [Kineococcus radiotolerans = ATCC BAA-149]</fullName>
    </submittedName>
</protein>
<dbReference type="STRING" id="39692.BST38_14355"/>
<accession>A0A375YQ45</accession>
<comment type="similarity">
    <text evidence="3">Belongs to the AB hydrolase superfamily. Bacterial non-heme haloperoxidase / perhydrolase family.</text>
</comment>
<dbReference type="AlphaFoldDB" id="A0A375YQ45"/>
<dbReference type="Gene3D" id="3.40.50.1820">
    <property type="entry name" value="alpha/beta hydrolase"/>
    <property type="match status" value="1"/>
</dbReference>
<dbReference type="InterPro" id="IPR000639">
    <property type="entry name" value="Epox_hydrolase-like"/>
</dbReference>
<dbReference type="GO" id="GO:0016787">
    <property type="term" value="F:hydrolase activity"/>
    <property type="evidence" value="ECO:0007669"/>
    <property type="project" value="UniProtKB-KW"/>
</dbReference>
<dbReference type="RefSeq" id="WP_083143992.1">
    <property type="nucleotide sequence ID" value="NZ_MVID01000011.1"/>
</dbReference>
<name>A0A375YQ45_MYCPF</name>
<keyword evidence="2 5" id="KW-0378">Hydrolase</keyword>
<dbReference type="PANTHER" id="PTHR43798">
    <property type="entry name" value="MONOACYLGLYCEROL LIPASE"/>
    <property type="match status" value="1"/>
</dbReference>
<proteinExistence type="inferred from homology"/>
<keyword evidence="6" id="KW-1185">Reference proteome</keyword>
<dbReference type="PRINTS" id="PR00412">
    <property type="entry name" value="EPOXHYDRLASE"/>
</dbReference>
<keyword evidence="1" id="KW-0560">Oxidoreductase</keyword>
<dbReference type="PRINTS" id="PR00111">
    <property type="entry name" value="ABHYDROLASE"/>
</dbReference>
<evidence type="ECO:0000256" key="1">
    <source>
        <dbReference type="ARBA" id="ARBA00022559"/>
    </source>
</evidence>
<feature type="domain" description="AB hydrolase-1" evidence="4">
    <location>
        <begin position="27"/>
        <end position="261"/>
    </location>
</feature>
<evidence type="ECO:0000256" key="2">
    <source>
        <dbReference type="ARBA" id="ARBA00022801"/>
    </source>
</evidence>
<dbReference type="GO" id="GO:0016020">
    <property type="term" value="C:membrane"/>
    <property type="evidence" value="ECO:0007669"/>
    <property type="project" value="TreeGrafter"/>
</dbReference>
<dbReference type="Pfam" id="PF00561">
    <property type="entry name" value="Abhydrolase_1"/>
    <property type="match status" value="1"/>
</dbReference>
<dbReference type="InterPro" id="IPR029058">
    <property type="entry name" value="AB_hydrolase_fold"/>
</dbReference>
<evidence type="ECO:0000313" key="6">
    <source>
        <dbReference type="Proteomes" id="UP000252008"/>
    </source>
</evidence>
<evidence type="ECO:0000256" key="3">
    <source>
        <dbReference type="ARBA" id="ARBA00038128"/>
    </source>
</evidence>
<dbReference type="EMBL" id="UEGS01000001">
    <property type="protein sequence ID" value="SRX83094.1"/>
    <property type="molecule type" value="Genomic_DNA"/>
</dbReference>
<sequence length="286" mass="30782">MTAITAYRGPLRTTDLYVDDTGGQGRPVVLIHGWPLHSGSWAAQVDVLHGAGYRVVTYDRRGFGRSDKPLVGYTYESLSDDLSALLEELDLRDVTLVGYSMGGGEVAAYCARKGVERIRSAVFAASVTPFMSTRKDNPDGPLGATDAAKMAAALTANQDAFYEQLMTDVYSVDGELKVDEEQRQEALRMCGDASKVAALACMAAFGGTDFREDLPKVTVPSLVVHGDRDTTVPFEGSGKRTHEALPDSRLHVIAGGPHGIPATHAGEFNEVLLKFLAEDFGKQQLV</sequence>
<dbReference type="SUPFAM" id="SSF53474">
    <property type="entry name" value="alpha/beta-Hydrolases"/>
    <property type="match status" value="1"/>
</dbReference>
<dbReference type="FunFam" id="3.40.50.1820:FF:000205">
    <property type="entry name" value="Non-haem bromoperoxidase BPO-A2"/>
    <property type="match status" value="1"/>
</dbReference>
<gene>
    <name evidence="5" type="ORF">MPP7335_04866</name>
</gene>
<dbReference type="InterPro" id="IPR050266">
    <property type="entry name" value="AB_hydrolase_sf"/>
</dbReference>
<reference evidence="5 6" key="1">
    <citation type="submission" date="2018-05" db="EMBL/GenBank/DDBJ databases">
        <authorList>
            <consortium name="IHU Genomes"/>
        </authorList>
    </citation>
    <scope>NUCLEOTIDE SEQUENCE [LARGE SCALE GENOMIC DNA]</scope>
    <source>
        <strain evidence="5 6">P7335</strain>
    </source>
</reference>
<dbReference type="Proteomes" id="UP000252008">
    <property type="component" value="Unassembled WGS sequence"/>
</dbReference>
<dbReference type="InterPro" id="IPR000073">
    <property type="entry name" value="AB_hydrolase_1"/>
</dbReference>
<keyword evidence="1" id="KW-0575">Peroxidase</keyword>
<evidence type="ECO:0000259" key="4">
    <source>
        <dbReference type="Pfam" id="PF00561"/>
    </source>
</evidence>
<organism evidence="5 6">
    <name type="scientific">Mycolicibacterium parafortuitum</name>
    <name type="common">Mycobacterium parafortuitum</name>
    <dbReference type="NCBI Taxonomy" id="39692"/>
    <lineage>
        <taxon>Bacteria</taxon>
        <taxon>Bacillati</taxon>
        <taxon>Actinomycetota</taxon>
        <taxon>Actinomycetes</taxon>
        <taxon>Mycobacteriales</taxon>
        <taxon>Mycobacteriaceae</taxon>
        <taxon>Mycolicibacterium</taxon>
    </lineage>
</organism>
<dbReference type="GO" id="GO:0004601">
    <property type="term" value="F:peroxidase activity"/>
    <property type="evidence" value="ECO:0007669"/>
    <property type="project" value="UniProtKB-KW"/>
</dbReference>
<evidence type="ECO:0000313" key="5">
    <source>
        <dbReference type="EMBL" id="SRX83094.1"/>
    </source>
</evidence>
<dbReference type="PANTHER" id="PTHR43798:SF31">
    <property type="entry name" value="AB HYDROLASE SUPERFAMILY PROTEIN YCLE"/>
    <property type="match status" value="1"/>
</dbReference>